<comment type="caution">
    <text evidence="5">The sequence shown here is derived from an EMBL/GenBank/DDBJ whole genome shotgun (WGS) entry which is preliminary data.</text>
</comment>
<feature type="compositionally biased region" description="Basic and acidic residues" evidence="3">
    <location>
        <begin position="10"/>
        <end position="19"/>
    </location>
</feature>
<dbReference type="InterPro" id="IPR001584">
    <property type="entry name" value="Integrase_cat-core"/>
</dbReference>
<feature type="region of interest" description="Disordered" evidence="3">
    <location>
        <begin position="133"/>
        <end position="188"/>
    </location>
</feature>
<evidence type="ECO:0000256" key="1">
    <source>
        <dbReference type="ARBA" id="ARBA00023268"/>
    </source>
</evidence>
<feature type="compositionally biased region" description="Low complexity" evidence="3">
    <location>
        <begin position="133"/>
        <end position="160"/>
    </location>
</feature>
<evidence type="ECO:0000313" key="5">
    <source>
        <dbReference type="EMBL" id="CAK8988001.1"/>
    </source>
</evidence>
<evidence type="ECO:0000313" key="6">
    <source>
        <dbReference type="Proteomes" id="UP001642464"/>
    </source>
</evidence>
<feature type="region of interest" description="Disordered" evidence="3">
    <location>
        <begin position="720"/>
        <end position="740"/>
    </location>
</feature>
<evidence type="ECO:0000256" key="3">
    <source>
        <dbReference type="SAM" id="MobiDB-lite"/>
    </source>
</evidence>
<protein>
    <submittedName>
        <fullName evidence="5">Retrovirus-related Pol polyprotein from transposon 17.6</fullName>
    </submittedName>
</protein>
<feature type="domain" description="Integrase catalytic" evidence="4">
    <location>
        <begin position="1639"/>
        <end position="1811"/>
    </location>
</feature>
<reference evidence="5 6" key="1">
    <citation type="submission" date="2024-02" db="EMBL/GenBank/DDBJ databases">
        <authorList>
            <person name="Chen Y."/>
            <person name="Shah S."/>
            <person name="Dougan E. K."/>
            <person name="Thang M."/>
            <person name="Chan C."/>
        </authorList>
    </citation>
    <scope>NUCLEOTIDE SEQUENCE [LARGE SCALE GENOMIC DNA]</scope>
</reference>
<dbReference type="SUPFAM" id="SSF53098">
    <property type="entry name" value="Ribonuclease H-like"/>
    <property type="match status" value="1"/>
</dbReference>
<keyword evidence="1" id="KW-0511">Multifunctional enzyme</keyword>
<dbReference type="InterPro" id="IPR043502">
    <property type="entry name" value="DNA/RNA_pol_sf"/>
</dbReference>
<feature type="compositionally biased region" description="Basic and acidic residues" evidence="3">
    <location>
        <begin position="434"/>
        <end position="447"/>
    </location>
</feature>
<feature type="region of interest" description="Disordered" evidence="3">
    <location>
        <begin position="1399"/>
        <end position="1461"/>
    </location>
</feature>
<feature type="region of interest" description="Disordered" evidence="3">
    <location>
        <begin position="1"/>
        <end position="86"/>
    </location>
</feature>
<dbReference type="Gene3D" id="3.30.420.10">
    <property type="entry name" value="Ribonuclease H-like superfamily/Ribonuclease H"/>
    <property type="match status" value="1"/>
</dbReference>
<dbReference type="SUPFAM" id="SSF56672">
    <property type="entry name" value="DNA/RNA polymerases"/>
    <property type="match status" value="1"/>
</dbReference>
<feature type="compositionally biased region" description="Low complexity" evidence="3">
    <location>
        <begin position="167"/>
        <end position="184"/>
    </location>
</feature>
<dbReference type="Proteomes" id="UP001642464">
    <property type="component" value="Unassembled WGS sequence"/>
</dbReference>
<dbReference type="PANTHER" id="PTHR37984:SF5">
    <property type="entry name" value="PROTEIN NYNRIN-LIKE"/>
    <property type="match status" value="1"/>
</dbReference>
<keyword evidence="6" id="KW-1185">Reference proteome</keyword>
<name>A0ABP0HCQ6_9DINO</name>
<dbReference type="Gene3D" id="3.30.70.270">
    <property type="match status" value="2"/>
</dbReference>
<feature type="compositionally biased region" description="Low complexity" evidence="3">
    <location>
        <begin position="1430"/>
        <end position="1447"/>
    </location>
</feature>
<dbReference type="InterPro" id="IPR012337">
    <property type="entry name" value="RNaseH-like_sf"/>
</dbReference>
<gene>
    <name evidence="5" type="ORF">SCF082_LOCUS1202</name>
</gene>
<organism evidence="5 6">
    <name type="scientific">Durusdinium trenchii</name>
    <dbReference type="NCBI Taxonomy" id="1381693"/>
    <lineage>
        <taxon>Eukaryota</taxon>
        <taxon>Sar</taxon>
        <taxon>Alveolata</taxon>
        <taxon>Dinophyceae</taxon>
        <taxon>Suessiales</taxon>
        <taxon>Symbiodiniaceae</taxon>
        <taxon>Durusdinium</taxon>
    </lineage>
</organism>
<evidence type="ECO:0000259" key="4">
    <source>
        <dbReference type="PROSITE" id="PS50994"/>
    </source>
</evidence>
<dbReference type="Gene3D" id="3.10.10.10">
    <property type="entry name" value="HIV Type 1 Reverse Transcriptase, subunit A, domain 1"/>
    <property type="match status" value="1"/>
</dbReference>
<keyword evidence="2" id="KW-0175">Coiled coil</keyword>
<dbReference type="InterPro" id="IPR050951">
    <property type="entry name" value="Retrovirus_Pol_polyprotein"/>
</dbReference>
<feature type="coiled-coil region" evidence="2">
    <location>
        <begin position="94"/>
        <end position="131"/>
    </location>
</feature>
<sequence>MKKKQQSGRDNGRADERRGIWSNRLGGHSDGSAGRAPLRERASDDNEQDELLSPLVDDDRQEVSKGGGQANEQGATEGMASQQDERMLKLETMVKSLLVKNQAIESKLHDAEQHSRKLEQEIAKAKAASQTAAAAAPVTPAPPINAVGSSSQASQSAAAAGSGGSGQPSTSGSAQTGSSDSGATRSPLLQSPGAVFAASLGGTSIGGGGAQQHALVVTPPTMPSLKSNFNDVDLLSWCHGFIDYVHQSQMIGAQPLPPRYGLGSQVVSQLVSKMEARGAMDDPNGSLATVTTETLDLNHIEEYLGLSMQSFASDCVFEEVVNAIVKRIPKIMGQKNVRPSGRIENLYAAVAEEARLKGFESWRQFFSALNPRSDTSRELTAAIKKEMRPTQLGVVVNRHFKQVDAKGPDDVLSFALRKAIDLFDELARWMQGASEHEDSDSKKENQGKRSQRGSNNKKDKGNKPQSEAPTVKEESQKSGDKDRYKKLPVVKGVGETCTNCGGDHPFMRKNTAPDAKRKFIANCPVKVDGTVFGKLANEYVQAQQSTGKSKGKGYRVQGKDAADRCYDVIPVKIYANNVAVNTHSSRRPAFEYSKCIADSGASNCFMPHRVLDKLDAALGLQHRESPRDTDPVTLETACGSVYKIKFAVTLEVTFDNGIGDSAARVRFLVPEREYAGEDLLFGNNFLVAAGLPCTWEMVASRLQNKHLDVETRVMTPLADHGATPTSVPSVHPADNSDEGHRHALARRVLARESGASQEFHESSGDSPGFKPLQHRLSLREDSLAEANADLDLVANQFELVPRQEDEIKDKLGAMVHEARACGLPEDRARQLHEVLIKNVGTFALGFAPGQPSWKVKPWVEPISAEGMAADALKQCSVNRRYPKEALDAMRELLDLLEGAGRIQRFGHQDRGPTDPIVVAPALMVPKGPPPSDGSPRKWRLAFDFRKYNQLVRFVPIAMDPVADVLQRIQSSEPLFFYHADAYKGFWQLPISPSSASICCLVTPLGNYLSRFVCQGSINAMTAFIGAIQETFSDMLYPAGPLHAYVDDLAAGFSDHDAWLLSLDNFLARAGERHLILHPDKFRPYVTKLPFLGCVLRPGGVIEPQPERMEFLRSLNPPRTCNDIAVVVGIVNYVRSHLPGVEVALQPLLDLKADLMRSSKKKDKRALLRASLQGHWSAEHDEAWHQLKLCISNYVALSYLTATDELCIMTDASIAGWSAVALACSPQEMEKAPEHRAYRPLGWIGKRFTPQQLKWTIPRKELFAVDAALASFSHLVYLSPLAHVYCDHLNLLFLVSQLGTGTGSRVVLAAVHRLAIRISHYPVRFHHLAGELNVLSDFGSRDAERDGYPISATARICKAPAMVVDSDSDSESDSEDEVEHTLDGHLYRYRRGFRPATIDTANILPEGSRRRRAPPSTAATAGGEDTDRHGATSSAAPPAEEEVAQPTQLQEEVGGPTMEPVPVNEHDIVHDHADRLSLGFTFDKARVAALRHHDFEFPSLAVIQQRQEAALDGATSPLEVAAHLPEGCPRSDVIRNNEGTLVINGHSTIVEEDLVRVRLKHGSRIWIPASDADLICRVIVIAHAGLFCHQGKAATWSTVSELFYIYKGAEFVAYLVENCLNCRSIHTRSLMPRPLAATLHPDRPGVAVAIDYHEVFNKNAVDRGRLIGTAVDTPYILVIIDLFSGLVKLYPTGRATSALAAGALLDYASIFGMPTTVLSDRGTHFTAALFKDLSELVGFDLPFTAPRSPWSNGVCERIGATLRNSLAALCSELRLEYKSFPKVLPLVTHFLNSRKLRRLNDECPMYLQSGISPRQPFAVVVGEEGQSSRVVAADLSESVQKRLEALSDEVARRRDAAHRSQAEFRAEWRERHNKRACVHPHQIQVGDYVLVRRVAGTGTELSFKWLGPHQVIEIEGNSLFKVKHLLTGKQFDTHAQNTLYYADSLLNVTQELKRQVAFDAYAYSIDSLGDIKRDQDDDFVVHVRFTGFEREDPINGYERLDLLYQSVPKLVRRRLRQLRKEVGGAELLDDIVQQLDPGMRL</sequence>
<feature type="compositionally biased region" description="Basic and acidic residues" evidence="3">
    <location>
        <begin position="470"/>
        <end position="485"/>
    </location>
</feature>
<dbReference type="EMBL" id="CAXAMM010000564">
    <property type="protein sequence ID" value="CAK8988001.1"/>
    <property type="molecule type" value="Genomic_DNA"/>
</dbReference>
<feature type="compositionally biased region" description="Polar residues" evidence="3">
    <location>
        <begin position="70"/>
        <end position="82"/>
    </location>
</feature>
<feature type="region of interest" description="Disordered" evidence="3">
    <location>
        <begin position="433"/>
        <end position="485"/>
    </location>
</feature>
<proteinExistence type="predicted"/>
<dbReference type="InterPro" id="IPR041577">
    <property type="entry name" value="RT_RNaseH_2"/>
</dbReference>
<dbReference type="InterPro" id="IPR043128">
    <property type="entry name" value="Rev_trsase/Diguanyl_cyclase"/>
</dbReference>
<dbReference type="Pfam" id="PF00078">
    <property type="entry name" value="RVT_1"/>
    <property type="match status" value="1"/>
</dbReference>
<accession>A0ABP0HCQ6</accession>
<dbReference type="PROSITE" id="PS50994">
    <property type="entry name" value="INTEGRASE"/>
    <property type="match status" value="1"/>
</dbReference>
<dbReference type="InterPro" id="IPR036397">
    <property type="entry name" value="RNaseH_sf"/>
</dbReference>
<evidence type="ECO:0000256" key="2">
    <source>
        <dbReference type="SAM" id="Coils"/>
    </source>
</evidence>
<dbReference type="PANTHER" id="PTHR37984">
    <property type="entry name" value="PROTEIN CBG26694"/>
    <property type="match status" value="1"/>
</dbReference>
<dbReference type="Pfam" id="PF17919">
    <property type="entry name" value="RT_RNaseH_2"/>
    <property type="match status" value="1"/>
</dbReference>
<dbReference type="InterPro" id="IPR000477">
    <property type="entry name" value="RT_dom"/>
</dbReference>